<protein>
    <submittedName>
        <fullName evidence="2">Uncharacterized protein</fullName>
    </submittedName>
</protein>
<evidence type="ECO:0000313" key="3">
    <source>
        <dbReference type="Proteomes" id="UP001519308"/>
    </source>
</evidence>
<proteinExistence type="predicted"/>
<reference evidence="2 3" key="1">
    <citation type="submission" date="2021-03" db="EMBL/GenBank/DDBJ databases">
        <title>Genomic Encyclopedia of Type Strains, Phase IV (KMG-IV): sequencing the most valuable type-strain genomes for metagenomic binning, comparative biology and taxonomic classification.</title>
        <authorList>
            <person name="Goeker M."/>
        </authorList>
    </citation>
    <scope>NUCLEOTIDE SEQUENCE [LARGE SCALE GENOMIC DNA]</scope>
    <source>
        <strain evidence="2 3">DSM 28650</strain>
    </source>
</reference>
<dbReference type="Proteomes" id="UP001519308">
    <property type="component" value="Unassembled WGS sequence"/>
</dbReference>
<comment type="caution">
    <text evidence="2">The sequence shown here is derived from an EMBL/GenBank/DDBJ whole genome shotgun (WGS) entry which is preliminary data.</text>
</comment>
<keyword evidence="3" id="KW-1185">Reference proteome</keyword>
<evidence type="ECO:0000256" key="1">
    <source>
        <dbReference type="SAM" id="MobiDB-lite"/>
    </source>
</evidence>
<name>A0ABS4K5C8_9CLOT</name>
<evidence type="ECO:0000313" key="2">
    <source>
        <dbReference type="EMBL" id="MBP2021859.1"/>
    </source>
</evidence>
<dbReference type="EMBL" id="JAGGLL010000010">
    <property type="protein sequence ID" value="MBP2021859.1"/>
    <property type="molecule type" value="Genomic_DNA"/>
</dbReference>
<sequence>MPLSRNSKSNLEKSSRELQNAQSFFTGDYEYLITENNENENSNKALNQERNLRNNIK</sequence>
<accession>A0ABS4K5C8</accession>
<organism evidence="2 3">
    <name type="scientific">Clostridium punense</name>
    <dbReference type="NCBI Taxonomy" id="1054297"/>
    <lineage>
        <taxon>Bacteria</taxon>
        <taxon>Bacillati</taxon>
        <taxon>Bacillota</taxon>
        <taxon>Clostridia</taxon>
        <taxon>Eubacteriales</taxon>
        <taxon>Clostridiaceae</taxon>
        <taxon>Clostridium</taxon>
    </lineage>
</organism>
<dbReference type="RefSeq" id="WP_021282944.1">
    <property type="nucleotide sequence ID" value="NZ_JAGGLL010000010.1"/>
</dbReference>
<feature type="region of interest" description="Disordered" evidence="1">
    <location>
        <begin position="1"/>
        <end position="20"/>
    </location>
</feature>
<gene>
    <name evidence="2" type="ORF">J2Z44_001655</name>
</gene>